<protein>
    <submittedName>
        <fullName evidence="3">3-oxoacid CoA-transferase subunit B</fullName>
    </submittedName>
</protein>
<dbReference type="NCBIfam" id="TIGR02428">
    <property type="entry name" value="pcaJ_scoB_fam"/>
    <property type="match status" value="1"/>
</dbReference>
<accession>A0ABZ0IS59</accession>
<evidence type="ECO:0000256" key="1">
    <source>
        <dbReference type="ARBA" id="ARBA00007047"/>
    </source>
</evidence>
<dbReference type="EMBL" id="CP136051">
    <property type="protein sequence ID" value="WOK07421.1"/>
    <property type="molecule type" value="Genomic_DNA"/>
</dbReference>
<keyword evidence="4" id="KW-1185">Reference proteome</keyword>
<organism evidence="3 4">
    <name type="scientific">Imperialibacter roseus</name>
    <dbReference type="NCBI Taxonomy" id="1324217"/>
    <lineage>
        <taxon>Bacteria</taxon>
        <taxon>Pseudomonadati</taxon>
        <taxon>Bacteroidota</taxon>
        <taxon>Cytophagia</taxon>
        <taxon>Cytophagales</taxon>
        <taxon>Flammeovirgaceae</taxon>
        <taxon>Imperialibacter</taxon>
    </lineage>
</organism>
<name>A0ABZ0IS59_9BACT</name>
<dbReference type="PANTHER" id="PTHR13707:SF57">
    <property type="entry name" value="SUCCINYL-COA:3-KETOACID COENZYME A TRANSFERASE SUBUNIT B-RELATED"/>
    <property type="match status" value="1"/>
</dbReference>
<evidence type="ECO:0000256" key="2">
    <source>
        <dbReference type="ARBA" id="ARBA00022679"/>
    </source>
</evidence>
<sequence>MGDARQIIAKRAALEVKDGMIVNLGIGIPSMVPNFLGEDMRVFFQAENGILGMGPTPKENADGNLSNAAGLPVTILPGASYFDSAIAFGMIRRGCIDLSILGALQVNTRGDLANWIVPGKRVPGVGGAMELAYGAKNLIAVMNHCDKDGQPKIVTECSLPVTTYHCVKKIITEMAVFSIIDQKLYLDELMPGYTLADVKNNTEADFSFSTNFKAHD</sequence>
<proteinExistence type="inferred from homology"/>
<evidence type="ECO:0000313" key="4">
    <source>
        <dbReference type="Proteomes" id="UP001302349"/>
    </source>
</evidence>
<dbReference type="Gene3D" id="3.40.1080.10">
    <property type="entry name" value="Glutaconate Coenzyme A-transferase"/>
    <property type="match status" value="1"/>
</dbReference>
<dbReference type="Proteomes" id="UP001302349">
    <property type="component" value="Chromosome"/>
</dbReference>
<evidence type="ECO:0000313" key="3">
    <source>
        <dbReference type="EMBL" id="WOK07421.1"/>
    </source>
</evidence>
<keyword evidence="2" id="KW-0808">Transferase</keyword>
<dbReference type="Pfam" id="PF01144">
    <property type="entry name" value="CoA_trans"/>
    <property type="match status" value="1"/>
</dbReference>
<reference evidence="3 4" key="1">
    <citation type="journal article" date="2023" name="Microbiol. Resour. Announc.">
        <title>Complete Genome Sequence of Imperialibacter roseus strain P4T.</title>
        <authorList>
            <person name="Tizabi D.R."/>
            <person name="Bachvaroff T."/>
            <person name="Hill R.T."/>
        </authorList>
    </citation>
    <scope>NUCLEOTIDE SEQUENCE [LARGE SCALE GENOMIC DNA]</scope>
    <source>
        <strain evidence="3 4">P4T</strain>
    </source>
</reference>
<dbReference type="RefSeq" id="WP_317490099.1">
    <property type="nucleotide sequence ID" value="NZ_CP136051.1"/>
</dbReference>
<comment type="similarity">
    <text evidence="1">Belongs to the 3-oxoacid CoA-transferase subunit B family.</text>
</comment>
<dbReference type="InterPro" id="IPR037171">
    <property type="entry name" value="NagB/RpiA_transferase-like"/>
</dbReference>
<dbReference type="PANTHER" id="PTHR13707">
    <property type="entry name" value="KETOACID-COENZYME A TRANSFERASE"/>
    <property type="match status" value="1"/>
</dbReference>
<dbReference type="SMART" id="SM00882">
    <property type="entry name" value="CoA_trans"/>
    <property type="match status" value="1"/>
</dbReference>
<dbReference type="InterPro" id="IPR004165">
    <property type="entry name" value="CoA_trans_fam_I"/>
</dbReference>
<dbReference type="InterPro" id="IPR012791">
    <property type="entry name" value="3-oxoacid_CoA-transf_B"/>
</dbReference>
<gene>
    <name evidence="3" type="ORF">RT717_02140</name>
</gene>
<dbReference type="SUPFAM" id="SSF100950">
    <property type="entry name" value="NagB/RpiA/CoA transferase-like"/>
    <property type="match status" value="1"/>
</dbReference>